<dbReference type="GO" id="GO:0005975">
    <property type="term" value="P:carbohydrate metabolic process"/>
    <property type="evidence" value="ECO:0007669"/>
    <property type="project" value="InterPro"/>
</dbReference>
<dbReference type="CDD" id="cd06604">
    <property type="entry name" value="GH31_glucosidase_II_MalA"/>
    <property type="match status" value="1"/>
</dbReference>
<dbReference type="Pfam" id="PF01055">
    <property type="entry name" value="Glyco_hydro_31_2nd"/>
    <property type="match status" value="1"/>
</dbReference>
<dbReference type="InterPro" id="IPR025887">
    <property type="entry name" value="Glyco_hydro_31_N_dom"/>
</dbReference>
<dbReference type="EMBL" id="AM184115">
    <property type="protein sequence ID" value="CAJ75709.1"/>
    <property type="molecule type" value="Genomic_DNA"/>
</dbReference>
<evidence type="ECO:0000256" key="1">
    <source>
        <dbReference type="ARBA" id="ARBA00007806"/>
    </source>
</evidence>
<dbReference type="Gene3D" id="2.60.40.1180">
    <property type="entry name" value="Golgi alpha-mannosidase II"/>
    <property type="match status" value="2"/>
</dbReference>
<dbReference type="CDD" id="cd14752">
    <property type="entry name" value="GH31_N"/>
    <property type="match status" value="1"/>
</dbReference>
<feature type="domain" description="Glycoside hydrolase family 31 TIM barrel" evidence="5">
    <location>
        <begin position="204"/>
        <end position="562"/>
    </location>
</feature>
<dbReference type="SUPFAM" id="SSF74650">
    <property type="entry name" value="Galactose mutarotase-like"/>
    <property type="match status" value="1"/>
</dbReference>
<dbReference type="CAZy" id="GH31">
    <property type="family name" value="Glycoside Hydrolase Family 31"/>
</dbReference>
<dbReference type="InterPro" id="IPR011013">
    <property type="entry name" value="Gal_mutarotase_sf_dom"/>
</dbReference>
<dbReference type="PANTHER" id="PTHR22762:SF166">
    <property type="entry name" value="ALPHA-GLUCOSIDASE"/>
    <property type="match status" value="1"/>
</dbReference>
<dbReference type="GO" id="GO:0004553">
    <property type="term" value="F:hydrolase activity, hydrolyzing O-glycosyl compounds"/>
    <property type="evidence" value="ECO:0007669"/>
    <property type="project" value="InterPro"/>
</dbReference>
<dbReference type="InterPro" id="IPR013780">
    <property type="entry name" value="Glyco_hydro_b"/>
</dbReference>
<evidence type="ECO:0000259" key="5">
    <source>
        <dbReference type="Pfam" id="PF01055"/>
    </source>
</evidence>
<evidence type="ECO:0000256" key="3">
    <source>
        <dbReference type="ARBA" id="ARBA00023295"/>
    </source>
</evidence>
<proteinExistence type="inferred from homology"/>
<organism evidence="9">
    <name type="scientific">uncultured Thermotogales bacterium</name>
    <dbReference type="NCBI Taxonomy" id="221214"/>
    <lineage>
        <taxon>Bacteria</taxon>
        <taxon>Thermotogati</taxon>
        <taxon>Thermotogota</taxon>
        <taxon>Thermotogae</taxon>
        <taxon>Thermotogales</taxon>
        <taxon>environmental samples</taxon>
    </lineage>
</organism>
<accession>Q1EM35</accession>
<evidence type="ECO:0000313" key="9">
    <source>
        <dbReference type="EMBL" id="CAJ75709.1"/>
    </source>
</evidence>
<dbReference type="InterPro" id="IPR000322">
    <property type="entry name" value="Glyco_hydro_31_TIM"/>
</dbReference>
<dbReference type="Pfam" id="PF17137">
    <property type="entry name" value="DUF5110"/>
    <property type="match status" value="1"/>
</dbReference>
<dbReference type="Pfam" id="PF21365">
    <property type="entry name" value="Glyco_hydro_31_3rd"/>
    <property type="match status" value="1"/>
</dbReference>
<evidence type="ECO:0000256" key="4">
    <source>
        <dbReference type="RuleBase" id="RU361185"/>
    </source>
</evidence>
<keyword evidence="3 4" id="KW-0326">Glycosidase</keyword>
<protein>
    <submittedName>
        <fullName evidence="9">Alpha-glucosidases, family 31 of glycosyl hydrolases</fullName>
    </submittedName>
</protein>
<evidence type="ECO:0000259" key="8">
    <source>
        <dbReference type="Pfam" id="PF21365"/>
    </source>
</evidence>
<keyword evidence="2 4" id="KW-0378">Hydrolase</keyword>
<gene>
    <name evidence="9" type="ORF">mes0025</name>
</gene>
<evidence type="ECO:0000259" key="7">
    <source>
        <dbReference type="Pfam" id="PF17137"/>
    </source>
</evidence>
<reference evidence="9" key="1">
    <citation type="journal article" date="2006" name="Appl. Environ. Microbiol.">
        <title>Evidence for existence of "mesotogas," members of the order Thermotogales adapted to low-temperature environments.</title>
        <authorList>
            <person name="Nesbo C.L."/>
            <person name="Dlutek M."/>
            <person name="Zhaxybayeva O."/>
            <person name="Doolittle F.W."/>
        </authorList>
    </citation>
    <scope>NUCLEOTIDE SEQUENCE</scope>
</reference>
<dbReference type="AlphaFoldDB" id="Q1EM35"/>
<feature type="domain" description="Glycoside hydrolase family 31 N-terminal" evidence="6">
    <location>
        <begin position="85"/>
        <end position="162"/>
    </location>
</feature>
<dbReference type="PANTHER" id="PTHR22762">
    <property type="entry name" value="ALPHA-GLUCOSIDASE"/>
    <property type="match status" value="1"/>
</dbReference>
<dbReference type="Pfam" id="PF13802">
    <property type="entry name" value="Gal_mutarotas_2"/>
    <property type="match status" value="1"/>
</dbReference>
<dbReference type="Gene3D" id="2.60.40.1760">
    <property type="entry name" value="glycosyl hydrolase (family 31)"/>
    <property type="match status" value="1"/>
</dbReference>
<dbReference type="GO" id="GO:0030246">
    <property type="term" value="F:carbohydrate binding"/>
    <property type="evidence" value="ECO:0007669"/>
    <property type="project" value="InterPro"/>
</dbReference>
<evidence type="ECO:0000256" key="2">
    <source>
        <dbReference type="ARBA" id="ARBA00022801"/>
    </source>
</evidence>
<dbReference type="InterPro" id="IPR033403">
    <property type="entry name" value="DUF5110"/>
</dbReference>
<dbReference type="SUPFAM" id="SSF51011">
    <property type="entry name" value="Glycosyl hydrolase domain"/>
    <property type="match status" value="1"/>
</dbReference>
<name>Q1EM35_9BACT</name>
<sequence length="761" mass="87780">MRSIFPRTGGTALRKRFFRYFDSVIKMEVEREGKKKFETGSVLAAPEEELDSAAANHLFQGLRLHGLEGSSSQDFNEMKIEETTDGFSITIELHNDQAVLGLGQTIGPLNKRGGVYEMYNTDEPDHSPSKRKLYSTLPIFYISSPERQIGFFLDHPGYSRFDVGFEIRDRLKIDVEGSGFDLFMFFEKPEEILRDIFKLTGNPMFLPIWSLGYHQSRWSYADEKTVLDIAKEFRDRKIPCDAIYLDIDYMDEFMVFTWNSDRFPEPSSMIDELSSMGMKVVAIVDPGVKAVDGYDVFEDGIKNDSFCKREDGRLFRAAVWPGESSFPDFLNAATRSWWGEYYDRLLKNGIAGFWNDMNEPAIFYTPESLKELRLMSSELEDRGIETEFLFGRIMSKKKYYDYGNDFTQRDDRGIVHLHREVRNIYGFNMARAAYEGIRRYDPGRRPFNITRSSYPGIQRYAILWTGDNDSQWEHLLSEIRLVQSISLAGVSFTGCDVGGFGGDCSGELLVRWTQFGAFLPFFRNHSAIGTRRQEPWAFDEEVERLVKKAIDLRYSLLPYLYSIHKQSVDGETTMIRPLSIVWPQDRETYYADDQFMLGPAIMVAPVYQRNSEGRHVYLPEGEWLDLNSKSVIEGGHIWVNAPLNTVPHFQRRDTLLVTTASTQYTESGSWGDLHITGFVEERAEFDLYEDDGFTYAYKTGEYSIKKLVVTNTHHGIKIEIRPQKGTFMCKERVLSFEIYNESGLYEAEIRDSHAGCDILVE</sequence>
<dbReference type="Gene3D" id="3.20.20.80">
    <property type="entry name" value="Glycosidases"/>
    <property type="match status" value="1"/>
</dbReference>
<dbReference type="SUPFAM" id="SSF51445">
    <property type="entry name" value="(Trans)glycosidases"/>
    <property type="match status" value="1"/>
</dbReference>
<dbReference type="InterPro" id="IPR017853">
    <property type="entry name" value="GH"/>
</dbReference>
<dbReference type="InterPro" id="IPR048395">
    <property type="entry name" value="Glyco_hydro_31_C"/>
</dbReference>
<dbReference type="PROSITE" id="PS00129">
    <property type="entry name" value="GLYCOSYL_HYDROL_F31_1"/>
    <property type="match status" value="1"/>
</dbReference>
<comment type="similarity">
    <text evidence="1 4">Belongs to the glycosyl hydrolase 31 family.</text>
</comment>
<feature type="domain" description="DUF5110" evidence="7">
    <location>
        <begin position="673"/>
        <end position="740"/>
    </location>
</feature>
<feature type="domain" description="Glycosyl hydrolase family 31 C-terminal" evidence="8">
    <location>
        <begin position="572"/>
        <end position="654"/>
    </location>
</feature>
<dbReference type="InterPro" id="IPR030458">
    <property type="entry name" value="Glyco_hydro_31_AS"/>
</dbReference>
<evidence type="ECO:0000259" key="6">
    <source>
        <dbReference type="Pfam" id="PF13802"/>
    </source>
</evidence>